<evidence type="ECO:0000313" key="2">
    <source>
        <dbReference type="Proteomes" id="UP001066276"/>
    </source>
</evidence>
<dbReference type="Proteomes" id="UP001066276">
    <property type="component" value="Chromosome 9"/>
</dbReference>
<keyword evidence="2" id="KW-1185">Reference proteome</keyword>
<gene>
    <name evidence="1" type="ORF">NDU88_004399</name>
</gene>
<evidence type="ECO:0000313" key="1">
    <source>
        <dbReference type="EMBL" id="KAJ1107002.1"/>
    </source>
</evidence>
<comment type="caution">
    <text evidence="1">The sequence shown here is derived from an EMBL/GenBank/DDBJ whole genome shotgun (WGS) entry which is preliminary data.</text>
</comment>
<proteinExistence type="predicted"/>
<organism evidence="1 2">
    <name type="scientific">Pleurodeles waltl</name>
    <name type="common">Iberian ribbed newt</name>
    <dbReference type="NCBI Taxonomy" id="8319"/>
    <lineage>
        <taxon>Eukaryota</taxon>
        <taxon>Metazoa</taxon>
        <taxon>Chordata</taxon>
        <taxon>Craniata</taxon>
        <taxon>Vertebrata</taxon>
        <taxon>Euteleostomi</taxon>
        <taxon>Amphibia</taxon>
        <taxon>Batrachia</taxon>
        <taxon>Caudata</taxon>
        <taxon>Salamandroidea</taxon>
        <taxon>Salamandridae</taxon>
        <taxon>Pleurodelinae</taxon>
        <taxon>Pleurodeles</taxon>
    </lineage>
</organism>
<reference evidence="1" key="1">
    <citation type="journal article" date="2022" name="bioRxiv">
        <title>Sequencing and chromosome-scale assembly of the giantPleurodeles waltlgenome.</title>
        <authorList>
            <person name="Brown T."/>
            <person name="Elewa A."/>
            <person name="Iarovenko S."/>
            <person name="Subramanian E."/>
            <person name="Araus A.J."/>
            <person name="Petzold A."/>
            <person name="Susuki M."/>
            <person name="Suzuki K.-i.T."/>
            <person name="Hayashi T."/>
            <person name="Toyoda A."/>
            <person name="Oliveira C."/>
            <person name="Osipova E."/>
            <person name="Leigh N.D."/>
            <person name="Simon A."/>
            <person name="Yun M.H."/>
        </authorList>
    </citation>
    <scope>NUCLEOTIDE SEQUENCE</scope>
    <source>
        <strain evidence="1">20211129_DDA</strain>
        <tissue evidence="1">Liver</tissue>
    </source>
</reference>
<accession>A0AAV7MUT1</accession>
<name>A0AAV7MUT1_PLEWA</name>
<dbReference type="AlphaFoldDB" id="A0AAV7MUT1"/>
<protein>
    <submittedName>
        <fullName evidence="1">Uncharacterized protein</fullName>
    </submittedName>
</protein>
<sequence length="217" mass="24200">MSTRSPNMGKTDKNHAKLQFEQGWSQAPVWDHAVAGVSGGGDMTPGEEPELRQILAAMQQSLPQIDIKIDSLSYRMDRMTERLAKRADRLDQSERCISEMEDGQATMSSGHAKICKELAALQAKVDDLEAHSPDNQILGNMGSKLEDFQDTALTEIQHMGKYATACVYGEGERAGRVLANMIHRSREKDTITAVQAEDGSELIDPEQIVNRFREYYI</sequence>
<dbReference type="EMBL" id="JANPWB010000013">
    <property type="protein sequence ID" value="KAJ1107002.1"/>
    <property type="molecule type" value="Genomic_DNA"/>
</dbReference>